<dbReference type="OrthoDB" id="432299at2759"/>
<feature type="compositionally biased region" description="Polar residues" evidence="5">
    <location>
        <begin position="70"/>
        <end position="83"/>
    </location>
</feature>
<reference evidence="8 9" key="1">
    <citation type="journal article" date="2015" name="Environ. Microbiol.">
        <title>Metagenome sequence of Elaphomyces granulatus from sporocarp tissue reveals Ascomycota ectomycorrhizal fingerprints of genome expansion and a Proteobacteria-rich microbiome.</title>
        <authorList>
            <person name="Quandt C.A."/>
            <person name="Kohler A."/>
            <person name="Hesse C.N."/>
            <person name="Sharpton T.J."/>
            <person name="Martin F."/>
            <person name="Spatafora J.W."/>
        </authorList>
    </citation>
    <scope>NUCLEOTIDE SEQUENCE [LARGE SCALE GENOMIC DNA]</scope>
    <source>
        <strain evidence="8 9">OSC145934</strain>
    </source>
</reference>
<dbReference type="FunFam" id="3.10.120.10:FF:000001">
    <property type="entry name" value="Cytochrome b5 reductase 4"/>
    <property type="match status" value="1"/>
</dbReference>
<dbReference type="Pfam" id="PF00173">
    <property type="entry name" value="Cyt-b5"/>
    <property type="match status" value="1"/>
</dbReference>
<feature type="domain" description="Cytochrome b5 heme-binding" evidence="7">
    <location>
        <begin position="261"/>
        <end position="339"/>
    </location>
</feature>
<keyword evidence="6" id="KW-0732">Signal</keyword>
<keyword evidence="1 4" id="KW-0349">Heme</keyword>
<dbReference type="PROSITE" id="PS50255">
    <property type="entry name" value="CYTOCHROME_B5_2"/>
    <property type="match status" value="1"/>
</dbReference>
<evidence type="ECO:0000256" key="1">
    <source>
        <dbReference type="ARBA" id="ARBA00022617"/>
    </source>
</evidence>
<evidence type="ECO:0000256" key="4">
    <source>
        <dbReference type="RuleBase" id="RU362121"/>
    </source>
</evidence>
<dbReference type="EMBL" id="NPHW01003753">
    <property type="protein sequence ID" value="OXV08999.1"/>
    <property type="molecule type" value="Genomic_DNA"/>
</dbReference>
<dbReference type="PANTHER" id="PTHR46237:SF1">
    <property type="entry name" value="CYTOCHROME B5 REDUCTASE 4"/>
    <property type="match status" value="1"/>
</dbReference>
<feature type="compositionally biased region" description="Low complexity" evidence="5">
    <location>
        <begin position="133"/>
        <end position="152"/>
    </location>
</feature>
<feature type="chain" id="PRO_5013076511" description="Cytochrome b5 heme-binding domain-containing protein" evidence="6">
    <location>
        <begin position="27"/>
        <end position="356"/>
    </location>
</feature>
<evidence type="ECO:0000256" key="3">
    <source>
        <dbReference type="ARBA" id="ARBA00023004"/>
    </source>
</evidence>
<dbReference type="InterPro" id="IPR051872">
    <property type="entry name" value="Cytochrome_b5/Flavoprotein_Rdt"/>
</dbReference>
<evidence type="ECO:0000313" key="8">
    <source>
        <dbReference type="EMBL" id="OXV08999.1"/>
    </source>
</evidence>
<comment type="caution">
    <text evidence="8">The sequence shown here is derived from an EMBL/GenBank/DDBJ whole genome shotgun (WGS) entry which is preliminary data.</text>
</comment>
<dbReference type="Proteomes" id="UP000243515">
    <property type="component" value="Unassembled WGS sequence"/>
</dbReference>
<dbReference type="InterPro" id="IPR001199">
    <property type="entry name" value="Cyt_B5-like_heme/steroid-bd"/>
</dbReference>
<evidence type="ECO:0000259" key="7">
    <source>
        <dbReference type="PROSITE" id="PS50255"/>
    </source>
</evidence>
<name>A0A232LXX6_9EURO</name>
<comment type="similarity">
    <text evidence="4">Belongs to the cytochrome b5 family.</text>
</comment>
<evidence type="ECO:0000313" key="9">
    <source>
        <dbReference type="Proteomes" id="UP000243515"/>
    </source>
</evidence>
<dbReference type="GO" id="GO:0020037">
    <property type="term" value="F:heme binding"/>
    <property type="evidence" value="ECO:0007669"/>
    <property type="project" value="UniProtKB-UniRule"/>
</dbReference>
<dbReference type="Gene3D" id="3.10.120.10">
    <property type="entry name" value="Cytochrome b5-like heme/steroid binding domain"/>
    <property type="match status" value="1"/>
</dbReference>
<accession>A0A232LXX6</accession>
<evidence type="ECO:0000256" key="2">
    <source>
        <dbReference type="ARBA" id="ARBA00022723"/>
    </source>
</evidence>
<dbReference type="GO" id="GO:0005737">
    <property type="term" value="C:cytoplasm"/>
    <property type="evidence" value="ECO:0007669"/>
    <property type="project" value="TreeGrafter"/>
</dbReference>
<evidence type="ECO:0000256" key="5">
    <source>
        <dbReference type="SAM" id="MobiDB-lite"/>
    </source>
</evidence>
<dbReference type="PANTHER" id="PTHR46237">
    <property type="entry name" value="CYTOCHROME B5 REDUCTASE 4 FAMILY MEMBER"/>
    <property type="match status" value="1"/>
</dbReference>
<dbReference type="GO" id="GO:0046872">
    <property type="term" value="F:metal ion binding"/>
    <property type="evidence" value="ECO:0007669"/>
    <property type="project" value="UniProtKB-UniRule"/>
</dbReference>
<feature type="signal peptide" evidence="6">
    <location>
        <begin position="1"/>
        <end position="26"/>
    </location>
</feature>
<evidence type="ECO:0000256" key="6">
    <source>
        <dbReference type="SAM" id="SignalP"/>
    </source>
</evidence>
<dbReference type="GO" id="GO:0004128">
    <property type="term" value="F:cytochrome-b5 reductase activity, acting on NAD(P)H"/>
    <property type="evidence" value="ECO:0007669"/>
    <property type="project" value="TreeGrafter"/>
</dbReference>
<keyword evidence="9" id="KW-1185">Reference proteome</keyword>
<proteinExistence type="inferred from homology"/>
<organism evidence="8 9">
    <name type="scientific">Elaphomyces granulatus</name>
    <dbReference type="NCBI Taxonomy" id="519963"/>
    <lineage>
        <taxon>Eukaryota</taxon>
        <taxon>Fungi</taxon>
        <taxon>Dikarya</taxon>
        <taxon>Ascomycota</taxon>
        <taxon>Pezizomycotina</taxon>
        <taxon>Eurotiomycetes</taxon>
        <taxon>Eurotiomycetidae</taxon>
        <taxon>Eurotiales</taxon>
        <taxon>Elaphomycetaceae</taxon>
        <taxon>Elaphomyces</taxon>
    </lineage>
</organism>
<keyword evidence="2 4" id="KW-0479">Metal-binding</keyword>
<dbReference type="SMART" id="SM01117">
    <property type="entry name" value="Cyt-b5"/>
    <property type="match status" value="1"/>
</dbReference>
<dbReference type="SUPFAM" id="SSF55856">
    <property type="entry name" value="Cytochrome b5-like heme/steroid binding domain"/>
    <property type="match status" value="1"/>
</dbReference>
<dbReference type="InterPro" id="IPR036400">
    <property type="entry name" value="Cyt_B5-like_heme/steroid_sf"/>
</dbReference>
<dbReference type="InterPro" id="IPR018506">
    <property type="entry name" value="Cyt_B5_heme-BS"/>
</dbReference>
<gene>
    <name evidence="8" type="ORF">Egran_03237</name>
</gene>
<feature type="compositionally biased region" description="Pro residues" evidence="5">
    <location>
        <begin position="153"/>
        <end position="166"/>
    </location>
</feature>
<dbReference type="PROSITE" id="PS00191">
    <property type="entry name" value="CYTOCHROME_B5_1"/>
    <property type="match status" value="1"/>
</dbReference>
<dbReference type="AlphaFoldDB" id="A0A232LXX6"/>
<keyword evidence="3 4" id="KW-0408">Iron</keyword>
<sequence length="356" mass="38139">MGWVGSGAIIVAALFLLYQHPPSSWALALWGRASQPSRERRKSIDISPQRIIVEDTSTSQPDVGPVPSHAQENGDNESTQTIPKVNATDDGADDVPIIHLNNDEEGSRLADMPPPNGFIQKSISPMLASSAGSIFPPTSSPTSLTNTSGSSLMPPPPRPRASPPQFPSESKAQPSLVQHLAPPRLKSNNQLRPPPSAASTLRVPSAPRPSNSTLAPTAVGGKPRNSSRQVTLEPGHSPLDWAMLTSNLNSKLRGAHLPPELITVTPSMLKAHNGRKGRDAWTSYQGKVYNISPYLPFHPGGKGELLRGAGKDSGKLFMEVHPWVNWDGMLGECLVGILVSENDKTNTRSNDLDAMD</sequence>
<feature type="region of interest" description="Disordered" evidence="5">
    <location>
        <begin position="37"/>
        <end position="234"/>
    </location>
</feature>
<protein>
    <recommendedName>
        <fullName evidence="7">Cytochrome b5 heme-binding domain-containing protein</fullName>
    </recommendedName>
</protein>